<reference evidence="1" key="1">
    <citation type="submission" date="2021-02" db="EMBL/GenBank/DDBJ databases">
        <authorList>
            <person name="Dougan E. K."/>
            <person name="Rhodes N."/>
            <person name="Thang M."/>
            <person name="Chan C."/>
        </authorList>
    </citation>
    <scope>NUCLEOTIDE SEQUENCE</scope>
</reference>
<sequence length="226" mass="24922">ASHGLEDDVFRIVPLPLPTGGVLAISQNSVTYLKEHGSSFTQALNLAGMPVDPEEEGRTTAIRNETKLDILLANCSAVVLSPTVILFSIHPTGRLYLAHLVLTGRDVVTDIVWTSPGQHAPAWELHSWGEEFVCLVDTVGSLSVLKTTVSKKKLPSTLQPLKRPRLHQPGDLPIQSQKLKELLSVHEQLRDVYRFLRSYTFDVADTLPTLGPLQCMQPWISEGEDS</sequence>
<name>A0A812XJ14_SYMPI</name>
<accession>A0A812XJ14</accession>
<dbReference type="EMBL" id="CAJNIZ010046067">
    <property type="protein sequence ID" value="CAE7738586.1"/>
    <property type="molecule type" value="Genomic_DNA"/>
</dbReference>
<dbReference type="Gene3D" id="2.130.10.10">
    <property type="entry name" value="YVTN repeat-like/Quinoprotein amine dehydrogenase"/>
    <property type="match status" value="1"/>
</dbReference>
<organism evidence="1 2">
    <name type="scientific">Symbiodinium pilosum</name>
    <name type="common">Dinoflagellate</name>
    <dbReference type="NCBI Taxonomy" id="2952"/>
    <lineage>
        <taxon>Eukaryota</taxon>
        <taxon>Sar</taxon>
        <taxon>Alveolata</taxon>
        <taxon>Dinophyceae</taxon>
        <taxon>Suessiales</taxon>
        <taxon>Symbiodiniaceae</taxon>
        <taxon>Symbiodinium</taxon>
    </lineage>
</organism>
<feature type="non-terminal residue" evidence="1">
    <location>
        <position position="1"/>
    </location>
</feature>
<dbReference type="OrthoDB" id="6109at2759"/>
<dbReference type="Proteomes" id="UP000649617">
    <property type="component" value="Unassembled WGS sequence"/>
</dbReference>
<protein>
    <submittedName>
        <fullName evidence="1">Paa-3 protein</fullName>
    </submittedName>
</protein>
<comment type="caution">
    <text evidence="1">The sequence shown here is derived from an EMBL/GenBank/DDBJ whole genome shotgun (WGS) entry which is preliminary data.</text>
</comment>
<feature type="non-terminal residue" evidence="1">
    <location>
        <position position="226"/>
    </location>
</feature>
<proteinExistence type="predicted"/>
<gene>
    <name evidence="1" type="primary">paa-3</name>
    <name evidence="1" type="ORF">SPIL2461_LOCUS21236</name>
</gene>
<keyword evidence="2" id="KW-1185">Reference proteome</keyword>
<evidence type="ECO:0000313" key="1">
    <source>
        <dbReference type="EMBL" id="CAE7738586.1"/>
    </source>
</evidence>
<evidence type="ECO:0000313" key="2">
    <source>
        <dbReference type="Proteomes" id="UP000649617"/>
    </source>
</evidence>
<dbReference type="AlphaFoldDB" id="A0A812XJ14"/>
<dbReference type="InterPro" id="IPR015943">
    <property type="entry name" value="WD40/YVTN_repeat-like_dom_sf"/>
</dbReference>